<dbReference type="EMBL" id="VIRB01000063">
    <property type="protein sequence ID" value="NDO69162.1"/>
    <property type="molecule type" value="Genomic_DNA"/>
</dbReference>
<organism evidence="1 2">
    <name type="scientific">Schaedlerella arabinosiphila</name>
    <dbReference type="NCBI Taxonomy" id="2044587"/>
    <lineage>
        <taxon>Bacteria</taxon>
        <taxon>Bacillati</taxon>
        <taxon>Bacillota</taxon>
        <taxon>Clostridia</taxon>
        <taxon>Lachnospirales</taxon>
        <taxon>Lachnospiraceae</taxon>
        <taxon>Schaedlerella</taxon>
    </lineage>
</organism>
<accession>A0A9X5CAJ9</accession>
<evidence type="ECO:0000313" key="2">
    <source>
        <dbReference type="Proteomes" id="UP000474104"/>
    </source>
</evidence>
<reference evidence="1 2" key="1">
    <citation type="submission" date="2019-07" db="EMBL/GenBank/DDBJ databases">
        <title>Draft genome sequences of 15 bacterial species constituting the stable defined intestinal microbiota of the GM15 gnotobiotic mouse model.</title>
        <authorList>
            <person name="Elie C."/>
            <person name="Mathieu A."/>
            <person name="Saliou A."/>
            <person name="Darnaud M."/>
            <person name="Leulier F."/>
            <person name="Tamellini A."/>
        </authorList>
    </citation>
    <scope>NUCLEOTIDE SEQUENCE [LARGE SCALE GENOMIC DNA]</scope>
    <source>
        <strain evidence="2">ASF 502</strain>
    </source>
</reference>
<dbReference type="AlphaFoldDB" id="A0A9X5CAJ9"/>
<protein>
    <submittedName>
        <fullName evidence="1">Uncharacterized protein</fullName>
    </submittedName>
</protein>
<evidence type="ECO:0000313" key="1">
    <source>
        <dbReference type="EMBL" id="NDO69162.1"/>
    </source>
</evidence>
<dbReference type="Proteomes" id="UP000474104">
    <property type="component" value="Unassembled WGS sequence"/>
</dbReference>
<name>A0A9X5CAJ9_9FIRM</name>
<proteinExistence type="predicted"/>
<comment type="caution">
    <text evidence="1">The sequence shown here is derived from an EMBL/GenBank/DDBJ whole genome shotgun (WGS) entry which is preliminary data.</text>
</comment>
<gene>
    <name evidence="1" type="ORF">FMM80_10895</name>
</gene>
<sequence length="77" mass="9031">MYTNLHIKCNHHFYAAKIFIAVIFHRDFVTDKNRAEYIDFLSNLLKDQPYVELAYMTGILPIAKYSSGSELVFLTRN</sequence>